<name>A0AAD5N184_PARTN</name>
<dbReference type="Proteomes" id="UP001196413">
    <property type="component" value="Unassembled WGS sequence"/>
</dbReference>
<reference evidence="1" key="1">
    <citation type="submission" date="2021-06" db="EMBL/GenBank/DDBJ databases">
        <title>Parelaphostrongylus tenuis whole genome reference sequence.</title>
        <authorList>
            <person name="Garwood T.J."/>
            <person name="Larsen P.A."/>
            <person name="Fountain-Jones N.M."/>
            <person name="Garbe J.R."/>
            <person name="Macchietto M.G."/>
            <person name="Kania S.A."/>
            <person name="Gerhold R.W."/>
            <person name="Richards J.E."/>
            <person name="Wolf T.M."/>
        </authorList>
    </citation>
    <scope>NUCLEOTIDE SEQUENCE</scope>
    <source>
        <strain evidence="1">MNPRO001-30</strain>
        <tissue evidence="1">Meninges</tissue>
    </source>
</reference>
<comment type="caution">
    <text evidence="1">The sequence shown here is derived from an EMBL/GenBank/DDBJ whole genome shotgun (WGS) entry which is preliminary data.</text>
</comment>
<accession>A0AAD5N184</accession>
<keyword evidence="2" id="KW-1185">Reference proteome</keyword>
<evidence type="ECO:0000313" key="1">
    <source>
        <dbReference type="EMBL" id="KAJ1358006.1"/>
    </source>
</evidence>
<dbReference type="AlphaFoldDB" id="A0AAD5N184"/>
<dbReference type="EMBL" id="JAHQIW010003283">
    <property type="protein sequence ID" value="KAJ1358006.1"/>
    <property type="molecule type" value="Genomic_DNA"/>
</dbReference>
<gene>
    <name evidence="1" type="ORF">KIN20_016306</name>
</gene>
<sequence>MKCRLDMPRTMIVTIPPKHSSISGTLTTTNIVMANWSREMWQSVVNKAVRMLASGPFGSHFFSAFANIS</sequence>
<proteinExistence type="predicted"/>
<evidence type="ECO:0000313" key="2">
    <source>
        <dbReference type="Proteomes" id="UP001196413"/>
    </source>
</evidence>
<protein>
    <submittedName>
        <fullName evidence="1">Uncharacterized protein</fullName>
    </submittedName>
</protein>
<organism evidence="1 2">
    <name type="scientific">Parelaphostrongylus tenuis</name>
    <name type="common">Meningeal worm</name>
    <dbReference type="NCBI Taxonomy" id="148309"/>
    <lineage>
        <taxon>Eukaryota</taxon>
        <taxon>Metazoa</taxon>
        <taxon>Ecdysozoa</taxon>
        <taxon>Nematoda</taxon>
        <taxon>Chromadorea</taxon>
        <taxon>Rhabditida</taxon>
        <taxon>Rhabditina</taxon>
        <taxon>Rhabditomorpha</taxon>
        <taxon>Strongyloidea</taxon>
        <taxon>Metastrongylidae</taxon>
        <taxon>Parelaphostrongylus</taxon>
    </lineage>
</organism>